<evidence type="ECO:0000256" key="6">
    <source>
        <dbReference type="ARBA" id="ARBA00023136"/>
    </source>
</evidence>
<feature type="transmembrane region" description="Helical" evidence="7">
    <location>
        <begin position="127"/>
        <end position="150"/>
    </location>
</feature>
<comment type="caution">
    <text evidence="9">The sequence shown here is derived from an EMBL/GenBank/DDBJ whole genome shotgun (WGS) entry which is preliminary data.</text>
</comment>
<comment type="subcellular location">
    <subcellularLocation>
        <location evidence="1">Cell membrane</location>
        <topology evidence="1">Multi-pass membrane protein</topology>
    </subcellularLocation>
</comment>
<feature type="transmembrane region" description="Helical" evidence="7">
    <location>
        <begin position="50"/>
        <end position="68"/>
    </location>
</feature>
<dbReference type="InterPro" id="IPR002656">
    <property type="entry name" value="Acyl_transf_3_dom"/>
</dbReference>
<dbReference type="AlphaFoldDB" id="A0A071M420"/>
<dbReference type="PANTHER" id="PTHR40074">
    <property type="entry name" value="O-ACETYLTRANSFERASE WECH"/>
    <property type="match status" value="1"/>
</dbReference>
<feature type="transmembrane region" description="Helical" evidence="7">
    <location>
        <begin position="308"/>
        <end position="327"/>
    </location>
</feature>
<keyword evidence="9" id="KW-0012">Acyltransferase</keyword>
<evidence type="ECO:0000256" key="5">
    <source>
        <dbReference type="ARBA" id="ARBA00022989"/>
    </source>
</evidence>
<sequence length="352" mass="37565">MNTTARETSLDVARGAGIILVVYGHVLRGAVSSGLVPAGVPDTVFAWIDYVIYTFHMPLFFFLSGLHVCHSLRGAPKRFIGSKVRTIVYPYLLWSVLQGGVQIAMASRGTNHPFTFGDLLSIGWRPFAQFWFLYALMLCMIAAWLFARWVPVFTQVPMAPRIRGALLASAVLGLAIGTVTQWGIVSTALMNWPFFVAGVVASRALPGWLERNSHPAMCGLTAVAFVAAVAFAHGVGSATSIWAVPAAFAGITLMLQLAYRHAASSARAGWLAAIGYASMPIYLMHILVMAGVRIVLMRVGVGSLATHLVLGTLAGVAVPMMAYLIALRTGTARIAGFPAWPGRGAAARPQPA</sequence>
<dbReference type="EMBL" id="JJOA01000056">
    <property type="protein sequence ID" value="KEA55548.1"/>
    <property type="molecule type" value="Genomic_DNA"/>
</dbReference>
<dbReference type="GO" id="GO:0016413">
    <property type="term" value="F:O-acetyltransferase activity"/>
    <property type="evidence" value="ECO:0007669"/>
    <property type="project" value="TreeGrafter"/>
</dbReference>
<evidence type="ECO:0000313" key="9">
    <source>
        <dbReference type="EMBL" id="KEA55548.1"/>
    </source>
</evidence>
<feature type="domain" description="Acyltransferase 3" evidence="8">
    <location>
        <begin position="9"/>
        <end position="323"/>
    </location>
</feature>
<keyword evidence="6 7" id="KW-0472">Membrane</keyword>
<evidence type="ECO:0000259" key="8">
    <source>
        <dbReference type="Pfam" id="PF01757"/>
    </source>
</evidence>
<evidence type="ECO:0000256" key="1">
    <source>
        <dbReference type="ARBA" id="ARBA00004651"/>
    </source>
</evidence>
<evidence type="ECO:0000256" key="7">
    <source>
        <dbReference type="SAM" id="Phobius"/>
    </source>
</evidence>
<dbReference type="GO" id="GO:0005886">
    <property type="term" value="C:plasma membrane"/>
    <property type="evidence" value="ECO:0007669"/>
    <property type="project" value="UniProtKB-SubCell"/>
</dbReference>
<dbReference type="GO" id="GO:0009246">
    <property type="term" value="P:enterobacterial common antigen biosynthetic process"/>
    <property type="evidence" value="ECO:0007669"/>
    <property type="project" value="TreeGrafter"/>
</dbReference>
<feature type="transmembrane region" description="Helical" evidence="7">
    <location>
        <begin position="162"/>
        <end position="184"/>
    </location>
</feature>
<proteinExistence type="inferred from homology"/>
<comment type="similarity">
    <text evidence="2">Belongs to the acyltransferase 3 family.</text>
</comment>
<keyword evidence="5 7" id="KW-1133">Transmembrane helix</keyword>
<dbReference type="PANTHER" id="PTHR40074:SF2">
    <property type="entry name" value="O-ACETYLTRANSFERASE WECH"/>
    <property type="match status" value="1"/>
</dbReference>
<organism evidence="9">
    <name type="scientific">Burkholderia cenocepacia</name>
    <dbReference type="NCBI Taxonomy" id="95486"/>
    <lineage>
        <taxon>Bacteria</taxon>
        <taxon>Pseudomonadati</taxon>
        <taxon>Pseudomonadota</taxon>
        <taxon>Betaproteobacteria</taxon>
        <taxon>Burkholderiales</taxon>
        <taxon>Burkholderiaceae</taxon>
        <taxon>Burkholderia</taxon>
        <taxon>Burkholderia cepacia complex</taxon>
    </lineage>
</organism>
<evidence type="ECO:0000256" key="4">
    <source>
        <dbReference type="ARBA" id="ARBA00022692"/>
    </source>
</evidence>
<keyword evidence="3" id="KW-1003">Cell membrane</keyword>
<dbReference type="Pfam" id="PF01757">
    <property type="entry name" value="Acyl_transf_3"/>
    <property type="match status" value="1"/>
</dbReference>
<feature type="transmembrane region" description="Helical" evidence="7">
    <location>
        <begin position="12"/>
        <end position="30"/>
    </location>
</feature>
<feature type="transmembrane region" description="Helical" evidence="7">
    <location>
        <begin position="271"/>
        <end position="296"/>
    </location>
</feature>
<name>A0A071M420_9BURK</name>
<evidence type="ECO:0000256" key="2">
    <source>
        <dbReference type="ARBA" id="ARBA00007400"/>
    </source>
</evidence>
<dbReference type="OrthoDB" id="9814956at2"/>
<accession>A0A071M420</accession>
<protein>
    <submittedName>
        <fullName evidence="9">Acyltransferase</fullName>
    </submittedName>
</protein>
<evidence type="ECO:0000256" key="3">
    <source>
        <dbReference type="ARBA" id="ARBA00022475"/>
    </source>
</evidence>
<keyword evidence="9" id="KW-0808">Transferase</keyword>
<feature type="transmembrane region" description="Helical" evidence="7">
    <location>
        <begin position="216"/>
        <end position="235"/>
    </location>
</feature>
<reference evidence="9" key="1">
    <citation type="submission" date="2014-04" db="EMBL/GenBank/DDBJ databases">
        <title>In planta biocontrol of soil-borne Fusarium wilt of banana through a plant endophytic bacterium, Burkholderia cenocepacia 869T2.</title>
        <authorList>
            <person name="Ho Y.-N."/>
            <person name="Chiang H.-M."/>
            <person name="Chao C.-P."/>
            <person name="Su C.-C."/>
            <person name="Hsu H.-F."/>
            <person name="Guo C.-T."/>
            <person name="Hsieh J.-L."/>
            <person name="Huang C.-C."/>
        </authorList>
    </citation>
    <scope>NUCLEOTIDE SEQUENCE [LARGE SCALE GENOMIC DNA]</scope>
    <source>
        <strain evidence="9">869T2</strain>
    </source>
</reference>
<keyword evidence="4 7" id="KW-0812">Transmembrane</keyword>
<gene>
    <name evidence="9" type="ORF">DT99_33620</name>
</gene>
<feature type="transmembrane region" description="Helical" evidence="7">
    <location>
        <begin position="88"/>
        <end position="107"/>
    </location>
</feature>